<dbReference type="InterPro" id="IPR001387">
    <property type="entry name" value="Cro/C1-type_HTH"/>
</dbReference>
<proteinExistence type="predicted"/>
<evidence type="ECO:0000259" key="2">
    <source>
        <dbReference type="PROSITE" id="PS50943"/>
    </source>
</evidence>
<protein>
    <submittedName>
        <fullName evidence="3">Helix-turn-helix transcriptional regulator</fullName>
    </submittedName>
</protein>
<dbReference type="EMBL" id="CP054856">
    <property type="protein sequence ID" value="QVM82955.1"/>
    <property type="molecule type" value="Genomic_DNA"/>
</dbReference>
<evidence type="ECO:0000313" key="3">
    <source>
        <dbReference type="EMBL" id="QVM82955.1"/>
    </source>
</evidence>
<dbReference type="PROSITE" id="PS50943">
    <property type="entry name" value="HTH_CROC1"/>
    <property type="match status" value="1"/>
</dbReference>
<dbReference type="RefSeq" id="WP_213502240.1">
    <property type="nucleotide sequence ID" value="NZ_CP054856.1"/>
</dbReference>
<dbReference type="InterPro" id="IPR050807">
    <property type="entry name" value="TransReg_Diox_bact_type"/>
</dbReference>
<gene>
    <name evidence="3" type="ORF">HT578_03840</name>
</gene>
<evidence type="ECO:0000313" key="4">
    <source>
        <dbReference type="Proteomes" id="UP000677126"/>
    </source>
</evidence>
<dbReference type="SUPFAM" id="SSF47413">
    <property type="entry name" value="lambda repressor-like DNA-binding domains"/>
    <property type="match status" value="1"/>
</dbReference>
<accession>A0ABX8E3X9</accession>
<dbReference type="PANTHER" id="PTHR46797:SF1">
    <property type="entry name" value="METHYLPHOSPHONATE SYNTHASE"/>
    <property type="match status" value="1"/>
</dbReference>
<keyword evidence="1" id="KW-0238">DNA-binding</keyword>
<dbReference type="InterPro" id="IPR010982">
    <property type="entry name" value="Lambda_DNA-bd_dom_sf"/>
</dbReference>
<evidence type="ECO:0000256" key="1">
    <source>
        <dbReference type="ARBA" id="ARBA00023125"/>
    </source>
</evidence>
<dbReference type="Gene3D" id="1.10.260.40">
    <property type="entry name" value="lambda repressor-like DNA-binding domains"/>
    <property type="match status" value="1"/>
</dbReference>
<dbReference type="CDD" id="cd00093">
    <property type="entry name" value="HTH_XRE"/>
    <property type="match status" value="1"/>
</dbReference>
<dbReference type="PANTHER" id="PTHR46797">
    <property type="entry name" value="HTH-TYPE TRANSCRIPTIONAL REGULATOR"/>
    <property type="match status" value="1"/>
</dbReference>
<feature type="domain" description="HTH cro/C1-type" evidence="2">
    <location>
        <begin position="8"/>
        <end position="64"/>
    </location>
</feature>
<organism evidence="3 4">
    <name type="scientific">Novosphingobium decolorationis</name>
    <dbReference type="NCBI Taxonomy" id="2698673"/>
    <lineage>
        <taxon>Bacteria</taxon>
        <taxon>Pseudomonadati</taxon>
        <taxon>Pseudomonadota</taxon>
        <taxon>Alphaproteobacteria</taxon>
        <taxon>Sphingomonadales</taxon>
        <taxon>Sphingomonadaceae</taxon>
        <taxon>Novosphingobium</taxon>
    </lineage>
</organism>
<reference evidence="3 4" key="1">
    <citation type="journal article" date="2021" name="Int. J. Syst. Evol. Microbiol.">
        <title>Novosphingobium decolorationis sp. nov., an aniline blue-decolourizing bacterium isolated from East Pacific sediment.</title>
        <authorList>
            <person name="Chen X."/>
            <person name="Dong B."/>
            <person name="Chen T."/>
            <person name="Ren N."/>
            <person name="Wang J."/>
            <person name="Xu Y."/>
            <person name="Yang J."/>
            <person name="Zhu S."/>
            <person name="Chen J."/>
        </authorList>
    </citation>
    <scope>NUCLEOTIDE SEQUENCE [LARGE SCALE GENOMIC DNA]</scope>
    <source>
        <strain evidence="3 4">502str22</strain>
    </source>
</reference>
<dbReference type="SMART" id="SM00530">
    <property type="entry name" value="HTH_XRE"/>
    <property type="match status" value="1"/>
</dbReference>
<dbReference type="Proteomes" id="UP000677126">
    <property type="component" value="Chromosome"/>
</dbReference>
<sequence length="117" mass="13037">MDEAPNRIRELRMQAAPKLSQEALGNLIGVSKVTISDLERGNMMLTVDYMRRIARALGVLPADLLNQADNPGGLSVDERSFIERLRSATPEQRDQLLRVADVIAPNEAKSPEERKRA</sequence>
<keyword evidence="4" id="KW-1185">Reference proteome</keyword>
<dbReference type="Pfam" id="PF01381">
    <property type="entry name" value="HTH_3"/>
    <property type="match status" value="1"/>
</dbReference>
<name>A0ABX8E3X9_9SPHN</name>